<keyword evidence="1" id="KW-1003">Cell membrane</keyword>
<dbReference type="CDD" id="cd03214">
    <property type="entry name" value="ABC_Iron-Siderophores_B12_Hemin"/>
    <property type="match status" value="1"/>
</dbReference>
<organism evidence="5 6">
    <name type="scientific">Comamonas piscis</name>
    <dbReference type="NCBI Taxonomy" id="1562974"/>
    <lineage>
        <taxon>Bacteria</taxon>
        <taxon>Pseudomonadati</taxon>
        <taxon>Pseudomonadota</taxon>
        <taxon>Betaproteobacteria</taxon>
        <taxon>Burkholderiales</taxon>
        <taxon>Comamonadaceae</taxon>
        <taxon>Comamonas</taxon>
    </lineage>
</organism>
<dbReference type="Proteomes" id="UP000515240">
    <property type="component" value="Chromosome"/>
</dbReference>
<dbReference type="PROSITE" id="PS50893">
    <property type="entry name" value="ABC_TRANSPORTER_2"/>
    <property type="match status" value="1"/>
</dbReference>
<dbReference type="GO" id="GO:0016887">
    <property type="term" value="F:ATP hydrolysis activity"/>
    <property type="evidence" value="ECO:0007669"/>
    <property type="project" value="InterPro"/>
</dbReference>
<evidence type="ECO:0000256" key="1">
    <source>
        <dbReference type="ARBA" id="ARBA00022475"/>
    </source>
</evidence>
<dbReference type="GO" id="GO:0005524">
    <property type="term" value="F:ATP binding"/>
    <property type="evidence" value="ECO:0007669"/>
    <property type="project" value="UniProtKB-KW"/>
</dbReference>
<evidence type="ECO:0000313" key="5">
    <source>
        <dbReference type="EMBL" id="QMV75048.1"/>
    </source>
</evidence>
<keyword evidence="3 5" id="KW-0067">ATP-binding</keyword>
<dbReference type="PANTHER" id="PTHR42794:SF2">
    <property type="entry name" value="ABC TRANSPORTER ATP-BINDING PROTEIN"/>
    <property type="match status" value="1"/>
</dbReference>
<feature type="domain" description="ABC transporter" evidence="4">
    <location>
        <begin position="7"/>
        <end position="246"/>
    </location>
</feature>
<dbReference type="RefSeq" id="WP_182325225.1">
    <property type="nucleotide sequence ID" value="NZ_CP058554.1"/>
</dbReference>
<dbReference type="PROSITE" id="PS00211">
    <property type="entry name" value="ABC_TRANSPORTER_1"/>
    <property type="match status" value="1"/>
</dbReference>
<dbReference type="InterPro" id="IPR003439">
    <property type="entry name" value="ABC_transporter-like_ATP-bd"/>
</dbReference>
<dbReference type="Pfam" id="PF00005">
    <property type="entry name" value="ABC_tran"/>
    <property type="match status" value="1"/>
</dbReference>
<evidence type="ECO:0000313" key="6">
    <source>
        <dbReference type="Proteomes" id="UP000515240"/>
    </source>
</evidence>
<evidence type="ECO:0000256" key="2">
    <source>
        <dbReference type="ARBA" id="ARBA00022741"/>
    </source>
</evidence>
<accession>A0A7G5EM23</accession>
<dbReference type="KEGG" id="cpis:HS961_20605"/>
<sequence length="270" mass="28459">MNPPSPLLVTGLSVGYRQRQVIDQLQLPLLQPGQVTALVGPNGAGKTSLLKALAGLVPARGCLQLGSTALHALRPAQRAQYVGYMPQFAAEGVALTVLESLLAALRSQSSQRNPSDAPASATPIERVHALLQQLGIAHLALLPLDSLSGGQRQLVSLAQSVIREPAILLLDEPTSALDLRHQALVMGTARMLAQQGRIVIAVLHDLNLAARWADALIVLRRGSLYTSGSPVQTLTPAMLAEVYGVQARVQSCTQGWLQIVVDGTTAGDPP</sequence>
<evidence type="ECO:0000259" key="4">
    <source>
        <dbReference type="PROSITE" id="PS50893"/>
    </source>
</evidence>
<protein>
    <submittedName>
        <fullName evidence="5">ABC transporter ATP-binding protein</fullName>
    </submittedName>
</protein>
<keyword evidence="1" id="KW-0472">Membrane</keyword>
<dbReference type="InterPro" id="IPR003593">
    <property type="entry name" value="AAA+_ATPase"/>
</dbReference>
<dbReference type="EMBL" id="CP058554">
    <property type="protein sequence ID" value="QMV75048.1"/>
    <property type="molecule type" value="Genomic_DNA"/>
</dbReference>
<dbReference type="Gene3D" id="3.40.50.300">
    <property type="entry name" value="P-loop containing nucleotide triphosphate hydrolases"/>
    <property type="match status" value="1"/>
</dbReference>
<name>A0A7G5EM23_9BURK</name>
<dbReference type="PANTHER" id="PTHR42794">
    <property type="entry name" value="HEMIN IMPORT ATP-BINDING PROTEIN HMUV"/>
    <property type="match status" value="1"/>
</dbReference>
<dbReference type="SMART" id="SM00382">
    <property type="entry name" value="AAA"/>
    <property type="match status" value="1"/>
</dbReference>
<dbReference type="AlphaFoldDB" id="A0A7G5EM23"/>
<reference evidence="5 6" key="1">
    <citation type="journal article" date="2020" name="G3 (Bethesda)">
        <title>CeMbio - The Caenorhabditis elegans Microbiome Resource.</title>
        <authorList>
            <person name="Dirksen P."/>
            <person name="Assie A."/>
            <person name="Zimmermann J."/>
            <person name="Zhang F."/>
            <person name="Tietje A.M."/>
            <person name="Marsh S.A."/>
            <person name="Felix M.A."/>
            <person name="Shapira M."/>
            <person name="Kaleta C."/>
            <person name="Schulenburg H."/>
            <person name="Samuel B."/>
        </authorList>
    </citation>
    <scope>NUCLEOTIDE SEQUENCE [LARGE SCALE GENOMIC DNA]</scope>
    <source>
        <strain evidence="5 6">BIGb0172</strain>
    </source>
</reference>
<dbReference type="InterPro" id="IPR027417">
    <property type="entry name" value="P-loop_NTPase"/>
</dbReference>
<proteinExistence type="predicted"/>
<gene>
    <name evidence="5" type="ORF">HS961_20605</name>
</gene>
<dbReference type="SUPFAM" id="SSF52540">
    <property type="entry name" value="P-loop containing nucleoside triphosphate hydrolases"/>
    <property type="match status" value="1"/>
</dbReference>
<dbReference type="InterPro" id="IPR017871">
    <property type="entry name" value="ABC_transporter-like_CS"/>
</dbReference>
<evidence type="ECO:0000256" key="3">
    <source>
        <dbReference type="ARBA" id="ARBA00022840"/>
    </source>
</evidence>
<keyword evidence="6" id="KW-1185">Reference proteome</keyword>
<keyword evidence="2" id="KW-0547">Nucleotide-binding</keyword>